<comment type="caution">
    <text evidence="1">The sequence shown here is derived from an EMBL/GenBank/DDBJ whole genome shotgun (WGS) entry which is preliminary data.</text>
</comment>
<accession>A0ABV7XCS7</accession>
<organism evidence="1 2">
    <name type="scientific">Sphingoaurantiacus capsulatus</name>
    <dbReference type="NCBI Taxonomy" id="1771310"/>
    <lineage>
        <taxon>Bacteria</taxon>
        <taxon>Pseudomonadati</taxon>
        <taxon>Pseudomonadota</taxon>
        <taxon>Alphaproteobacteria</taxon>
        <taxon>Sphingomonadales</taxon>
        <taxon>Sphingosinicellaceae</taxon>
        <taxon>Sphingoaurantiacus</taxon>
    </lineage>
</organism>
<dbReference type="EMBL" id="JBHRXV010000011">
    <property type="protein sequence ID" value="MFC3713967.1"/>
    <property type="molecule type" value="Genomic_DNA"/>
</dbReference>
<proteinExistence type="predicted"/>
<gene>
    <name evidence="1" type="ORF">ACFOMD_15445</name>
</gene>
<sequence length="69" mass="7524">MTTSEQDIVALEAVVEQLRGIDALFVDLDVGVCSLHLDACIAALESRLRRARSGEAPIRRVVRETSGPF</sequence>
<name>A0ABV7XCS7_9SPHN</name>
<protein>
    <submittedName>
        <fullName evidence="1">Uncharacterized protein</fullName>
    </submittedName>
</protein>
<reference evidence="2" key="1">
    <citation type="journal article" date="2019" name="Int. J. Syst. Evol. Microbiol.">
        <title>The Global Catalogue of Microorganisms (GCM) 10K type strain sequencing project: providing services to taxonomists for standard genome sequencing and annotation.</title>
        <authorList>
            <consortium name="The Broad Institute Genomics Platform"/>
            <consortium name="The Broad Institute Genome Sequencing Center for Infectious Disease"/>
            <person name="Wu L."/>
            <person name="Ma J."/>
        </authorList>
    </citation>
    <scope>NUCLEOTIDE SEQUENCE [LARGE SCALE GENOMIC DNA]</scope>
    <source>
        <strain evidence="2">KCTC 42644</strain>
    </source>
</reference>
<dbReference type="RefSeq" id="WP_380862964.1">
    <property type="nucleotide sequence ID" value="NZ_JBHRXV010000011.1"/>
</dbReference>
<dbReference type="Proteomes" id="UP001595615">
    <property type="component" value="Unassembled WGS sequence"/>
</dbReference>
<evidence type="ECO:0000313" key="1">
    <source>
        <dbReference type="EMBL" id="MFC3713967.1"/>
    </source>
</evidence>
<evidence type="ECO:0000313" key="2">
    <source>
        <dbReference type="Proteomes" id="UP001595615"/>
    </source>
</evidence>
<keyword evidence="2" id="KW-1185">Reference proteome</keyword>